<comment type="caution">
    <text evidence="2">The sequence shown here is derived from an EMBL/GenBank/DDBJ whole genome shotgun (WGS) entry which is preliminary data.</text>
</comment>
<keyword evidence="1" id="KW-0812">Transmembrane</keyword>
<keyword evidence="1" id="KW-1133">Transmembrane helix</keyword>
<proteinExistence type="predicted"/>
<feature type="transmembrane region" description="Helical" evidence="1">
    <location>
        <begin position="20"/>
        <end position="37"/>
    </location>
</feature>
<dbReference type="EMBL" id="JACNIG010000211">
    <property type="protein sequence ID" value="MBC8432230.1"/>
    <property type="molecule type" value="Genomic_DNA"/>
</dbReference>
<evidence type="ECO:0000256" key="1">
    <source>
        <dbReference type="SAM" id="Phobius"/>
    </source>
</evidence>
<protein>
    <submittedName>
        <fullName evidence="2">PilW family protein</fullName>
    </submittedName>
</protein>
<dbReference type="Pfam" id="PF16074">
    <property type="entry name" value="PilW"/>
    <property type="match status" value="1"/>
</dbReference>
<dbReference type="Pfam" id="PF07963">
    <property type="entry name" value="N_methyl"/>
    <property type="match status" value="1"/>
</dbReference>
<evidence type="ECO:0000313" key="3">
    <source>
        <dbReference type="Proteomes" id="UP000605201"/>
    </source>
</evidence>
<keyword evidence="1" id="KW-0472">Membrane</keyword>
<dbReference type="InterPro" id="IPR032092">
    <property type="entry name" value="PilW"/>
</dbReference>
<dbReference type="Proteomes" id="UP000605201">
    <property type="component" value="Unassembled WGS sequence"/>
</dbReference>
<name>A0A8J6TSJ0_9BACT</name>
<dbReference type="NCBIfam" id="TIGR02532">
    <property type="entry name" value="IV_pilin_GFxxxE"/>
    <property type="match status" value="1"/>
</dbReference>
<accession>A0A8J6TSJ0</accession>
<dbReference type="GO" id="GO:0043683">
    <property type="term" value="P:type IV pilus assembly"/>
    <property type="evidence" value="ECO:0007669"/>
    <property type="project" value="InterPro"/>
</dbReference>
<organism evidence="2 3">
    <name type="scientific">Candidatus Desulfatibia vada</name>
    <dbReference type="NCBI Taxonomy" id="2841696"/>
    <lineage>
        <taxon>Bacteria</taxon>
        <taxon>Pseudomonadati</taxon>
        <taxon>Thermodesulfobacteriota</taxon>
        <taxon>Desulfobacteria</taxon>
        <taxon>Desulfobacterales</taxon>
        <taxon>Desulfobacterales incertae sedis</taxon>
        <taxon>Candidatus Desulfatibia</taxon>
    </lineage>
</organism>
<gene>
    <name evidence="2" type="ORF">H8D96_09945</name>
</gene>
<sequence length="356" mass="38770">MQEQLLNGLNKKGFTMVELLVAMTMSMVVLVAVYLTFRTQLYSFQLAEQIAPLQQNVRVAKMFLERDIRMAGANMDGVAYPSPTTTLNTLLYPITNDNDNAAGDAGSDKLTVVYIDYYAGACGAATLPAISCDDLPALTLAGTMPVASATAEVDEEIGNAPYDKWDGSCWCNGNEFGVPPKTPYKAIITSPDGTRSDIVFIKQVTDNGWGSLDNLGCGAYNGFVNKVMNSYPAGSTISFFSENSYVEVTYDLVGGNLRRNGATITENIEDLQFAFGLDTNDDGSVNSWVTSADLNDTQKLQVRMVRINILGRSSKEIFGTTTSNRPAIEDHTASATTDRYKRRQLELTVKVRNLGI</sequence>
<reference evidence="2 3" key="1">
    <citation type="submission" date="2020-08" db="EMBL/GenBank/DDBJ databases">
        <title>Bridging the membrane lipid divide: bacteria of the FCB group superphylum have the potential to synthesize archaeal ether lipids.</title>
        <authorList>
            <person name="Villanueva L."/>
            <person name="Von Meijenfeldt F.A.B."/>
            <person name="Westbye A.B."/>
            <person name="Yadav S."/>
            <person name="Hopmans E.C."/>
            <person name="Dutilh B.E."/>
            <person name="Sinninghe Damste J.S."/>
        </authorList>
    </citation>
    <scope>NUCLEOTIDE SEQUENCE [LARGE SCALE GENOMIC DNA]</scope>
    <source>
        <strain evidence="2">NIOZ-UU17</strain>
    </source>
</reference>
<dbReference type="AlphaFoldDB" id="A0A8J6TSJ0"/>
<evidence type="ECO:0000313" key="2">
    <source>
        <dbReference type="EMBL" id="MBC8432230.1"/>
    </source>
</evidence>
<dbReference type="InterPro" id="IPR012902">
    <property type="entry name" value="N_methyl_site"/>
</dbReference>